<keyword evidence="2" id="KW-1185">Reference proteome</keyword>
<gene>
    <name evidence="1" type="ORF">EB796_024275</name>
</gene>
<comment type="caution">
    <text evidence="1">The sequence shown here is derived from an EMBL/GenBank/DDBJ whole genome shotgun (WGS) entry which is preliminary data.</text>
</comment>
<dbReference type="EMBL" id="VXIV02003398">
    <property type="protein sequence ID" value="KAF6017425.1"/>
    <property type="molecule type" value="Genomic_DNA"/>
</dbReference>
<evidence type="ECO:0000313" key="2">
    <source>
        <dbReference type="Proteomes" id="UP000593567"/>
    </source>
</evidence>
<sequence>MTCKIKSCTSFDCVKQNEKLSILTTAATLVCELLTSLILVEKRPATSFCRFSKVSQRCFIYYRKTTAVG</sequence>
<name>A0A7J7IUD6_BUGNE</name>
<dbReference type="AlphaFoldDB" id="A0A7J7IUD6"/>
<dbReference type="Proteomes" id="UP000593567">
    <property type="component" value="Unassembled WGS sequence"/>
</dbReference>
<proteinExistence type="predicted"/>
<accession>A0A7J7IUD6</accession>
<evidence type="ECO:0000313" key="1">
    <source>
        <dbReference type="EMBL" id="KAF6017425.1"/>
    </source>
</evidence>
<protein>
    <submittedName>
        <fullName evidence="1">Uncharacterized protein</fullName>
    </submittedName>
</protein>
<organism evidence="1 2">
    <name type="scientific">Bugula neritina</name>
    <name type="common">Brown bryozoan</name>
    <name type="synonym">Sertularia neritina</name>
    <dbReference type="NCBI Taxonomy" id="10212"/>
    <lineage>
        <taxon>Eukaryota</taxon>
        <taxon>Metazoa</taxon>
        <taxon>Spiralia</taxon>
        <taxon>Lophotrochozoa</taxon>
        <taxon>Bryozoa</taxon>
        <taxon>Gymnolaemata</taxon>
        <taxon>Cheilostomatida</taxon>
        <taxon>Flustrina</taxon>
        <taxon>Buguloidea</taxon>
        <taxon>Bugulidae</taxon>
        <taxon>Bugula</taxon>
    </lineage>
</organism>
<reference evidence="1" key="1">
    <citation type="submission" date="2020-06" db="EMBL/GenBank/DDBJ databases">
        <title>Draft genome of Bugula neritina, a colonial animal packing powerful symbionts and potential medicines.</title>
        <authorList>
            <person name="Rayko M."/>
        </authorList>
    </citation>
    <scope>NUCLEOTIDE SEQUENCE [LARGE SCALE GENOMIC DNA]</scope>
    <source>
        <strain evidence="1">Kwan_BN1</strain>
    </source>
</reference>